<dbReference type="Gene3D" id="3.30.40.10">
    <property type="entry name" value="Zinc/RING finger domain, C3HC4 (zinc finger)"/>
    <property type="match status" value="1"/>
</dbReference>
<evidence type="ECO:0000256" key="3">
    <source>
        <dbReference type="ARBA" id="ARBA00022679"/>
    </source>
</evidence>
<evidence type="ECO:0000256" key="9">
    <source>
        <dbReference type="SAM" id="MobiDB-lite"/>
    </source>
</evidence>
<dbReference type="InterPro" id="IPR001841">
    <property type="entry name" value="Znf_RING"/>
</dbReference>
<evidence type="ECO:0000313" key="11">
    <source>
        <dbReference type="EMBL" id="NDV35718.1"/>
    </source>
</evidence>
<evidence type="ECO:0000256" key="6">
    <source>
        <dbReference type="ARBA" id="ARBA00022786"/>
    </source>
</evidence>
<dbReference type="GO" id="GO:0061630">
    <property type="term" value="F:ubiquitin protein ligase activity"/>
    <property type="evidence" value="ECO:0007669"/>
    <property type="project" value="UniProtKB-EC"/>
</dbReference>
<keyword evidence="6" id="KW-0833">Ubl conjugation pathway</keyword>
<protein>
    <recommendedName>
        <fullName evidence="2">RING-type E3 ubiquitin transferase</fullName>
        <ecNumber evidence="2">2.3.2.27</ecNumber>
    </recommendedName>
</protein>
<dbReference type="SMART" id="SM00184">
    <property type="entry name" value="RING"/>
    <property type="match status" value="1"/>
</dbReference>
<name>A0A6B2LG62_9EUKA</name>
<dbReference type="InterPro" id="IPR013083">
    <property type="entry name" value="Znf_RING/FYVE/PHD"/>
</dbReference>
<keyword evidence="3" id="KW-0808">Transferase</keyword>
<keyword evidence="7" id="KW-0862">Zinc</keyword>
<evidence type="ECO:0000256" key="7">
    <source>
        <dbReference type="ARBA" id="ARBA00022833"/>
    </source>
</evidence>
<feature type="region of interest" description="Disordered" evidence="9">
    <location>
        <begin position="1"/>
        <end position="81"/>
    </location>
</feature>
<sequence>MNLGDAIKPRHMEPRSRQNNNSNHNNNKKPKRYHANKINQKNTPSPSPQPHPQTHNYPHVQNNRNRSLHSKQQNNLSKEDKTMDDQLIAQLLQAQWNEENSSSDSWGPLDGSLPLDPYQFGDIHNLVREIEHLDLHNHLPPHQRERNNNPAIGILGNENLSYEVLSQLEDVKVGINPTQLSAYSTTFKYKKDSHPEESCPICMSEYEESQLLRRLNCFHSYHQECIDAWFQSSKKCPICKLDITLN</sequence>
<evidence type="ECO:0000259" key="10">
    <source>
        <dbReference type="PROSITE" id="PS50089"/>
    </source>
</evidence>
<dbReference type="GO" id="GO:0008270">
    <property type="term" value="F:zinc ion binding"/>
    <property type="evidence" value="ECO:0007669"/>
    <property type="project" value="UniProtKB-KW"/>
</dbReference>
<dbReference type="AlphaFoldDB" id="A0A6B2LG62"/>
<accession>A0A6B2LG62</accession>
<evidence type="ECO:0000256" key="2">
    <source>
        <dbReference type="ARBA" id="ARBA00012483"/>
    </source>
</evidence>
<dbReference type="PROSITE" id="PS50089">
    <property type="entry name" value="ZF_RING_2"/>
    <property type="match status" value="1"/>
</dbReference>
<evidence type="ECO:0000256" key="4">
    <source>
        <dbReference type="ARBA" id="ARBA00022723"/>
    </source>
</evidence>
<dbReference type="InterPro" id="IPR045191">
    <property type="entry name" value="MBR1/2-like"/>
</dbReference>
<dbReference type="EMBL" id="GIBP01006749">
    <property type="protein sequence ID" value="NDV35718.1"/>
    <property type="molecule type" value="Transcribed_RNA"/>
</dbReference>
<evidence type="ECO:0000256" key="5">
    <source>
        <dbReference type="ARBA" id="ARBA00022771"/>
    </source>
</evidence>
<keyword evidence="5 8" id="KW-0863">Zinc-finger</keyword>
<comment type="catalytic activity">
    <reaction evidence="1">
        <text>S-ubiquitinyl-[E2 ubiquitin-conjugating enzyme]-L-cysteine + [acceptor protein]-L-lysine = [E2 ubiquitin-conjugating enzyme]-L-cysteine + N(6)-ubiquitinyl-[acceptor protein]-L-lysine.</text>
        <dbReference type="EC" id="2.3.2.27"/>
    </reaction>
</comment>
<evidence type="ECO:0000256" key="8">
    <source>
        <dbReference type="PROSITE-ProRule" id="PRU00175"/>
    </source>
</evidence>
<evidence type="ECO:0000256" key="1">
    <source>
        <dbReference type="ARBA" id="ARBA00000900"/>
    </source>
</evidence>
<organism evidence="11">
    <name type="scientific">Arcella intermedia</name>
    <dbReference type="NCBI Taxonomy" id="1963864"/>
    <lineage>
        <taxon>Eukaryota</taxon>
        <taxon>Amoebozoa</taxon>
        <taxon>Tubulinea</taxon>
        <taxon>Elardia</taxon>
        <taxon>Arcellinida</taxon>
        <taxon>Sphaerothecina</taxon>
        <taxon>Arcellidae</taxon>
        <taxon>Arcella</taxon>
    </lineage>
</organism>
<feature type="domain" description="RING-type" evidence="10">
    <location>
        <begin position="199"/>
        <end position="240"/>
    </location>
</feature>
<dbReference type="EC" id="2.3.2.27" evidence="2"/>
<feature type="compositionally biased region" description="Basic residues" evidence="9">
    <location>
        <begin position="26"/>
        <end position="35"/>
    </location>
</feature>
<dbReference type="Pfam" id="PF13639">
    <property type="entry name" value="zf-RING_2"/>
    <property type="match status" value="1"/>
</dbReference>
<dbReference type="PANTHER" id="PTHR22937:SF65">
    <property type="entry name" value="E3 UBIQUITIN-PROTEIN LIGASE ARK2C"/>
    <property type="match status" value="1"/>
</dbReference>
<feature type="compositionally biased region" description="Basic and acidic residues" evidence="9">
    <location>
        <begin position="7"/>
        <end position="16"/>
    </location>
</feature>
<feature type="compositionally biased region" description="Polar residues" evidence="9">
    <location>
        <begin position="59"/>
        <end position="76"/>
    </location>
</feature>
<dbReference type="SUPFAM" id="SSF57850">
    <property type="entry name" value="RING/U-box"/>
    <property type="match status" value="1"/>
</dbReference>
<reference evidence="11" key="1">
    <citation type="journal article" date="2020" name="J. Eukaryot. Microbiol.">
        <title>De novo Sequencing, Assembly and Annotation of the Transcriptome for the Free-Living Testate Amoeba Arcella intermedia.</title>
        <authorList>
            <person name="Ribeiro G.M."/>
            <person name="Porfirio-Sousa A.L."/>
            <person name="Maurer-Alcala X.X."/>
            <person name="Katz L.A."/>
            <person name="Lahr D.J.G."/>
        </authorList>
    </citation>
    <scope>NUCLEOTIDE SEQUENCE</scope>
</reference>
<dbReference type="PANTHER" id="PTHR22937">
    <property type="entry name" value="E3 UBIQUITIN-PROTEIN LIGASE RNF165"/>
    <property type="match status" value="1"/>
</dbReference>
<keyword evidence="4" id="KW-0479">Metal-binding</keyword>
<proteinExistence type="predicted"/>